<dbReference type="InterPro" id="IPR003439">
    <property type="entry name" value="ABC_transporter-like_ATP-bd"/>
</dbReference>
<feature type="transmembrane region" description="Helical" evidence="10">
    <location>
        <begin position="170"/>
        <end position="189"/>
    </location>
</feature>
<evidence type="ECO:0000259" key="12">
    <source>
        <dbReference type="PROSITE" id="PS50929"/>
    </source>
</evidence>
<dbReference type="Gene3D" id="3.40.50.300">
    <property type="entry name" value="P-loop containing nucleotide triphosphate hydrolases"/>
    <property type="match status" value="1"/>
</dbReference>
<evidence type="ECO:0000256" key="10">
    <source>
        <dbReference type="SAM" id="Phobius"/>
    </source>
</evidence>
<evidence type="ECO:0000256" key="7">
    <source>
        <dbReference type="ARBA" id="ARBA00022989"/>
    </source>
</evidence>
<dbReference type="EMBL" id="BORC01000012">
    <property type="protein sequence ID" value="GIN64252.1"/>
    <property type="molecule type" value="Genomic_DNA"/>
</dbReference>
<dbReference type="GO" id="GO:0015421">
    <property type="term" value="F:ABC-type oligopeptide transporter activity"/>
    <property type="evidence" value="ECO:0007669"/>
    <property type="project" value="TreeGrafter"/>
</dbReference>
<feature type="transmembrane region" description="Helical" evidence="10">
    <location>
        <begin position="195"/>
        <end position="213"/>
    </location>
</feature>
<keyword evidence="7 10" id="KW-1133">Transmembrane helix</keyword>
<dbReference type="AlphaFoldDB" id="A0A920BWA8"/>
<keyword evidence="5" id="KW-0547">Nucleotide-binding</keyword>
<evidence type="ECO:0000256" key="5">
    <source>
        <dbReference type="ARBA" id="ARBA00022741"/>
    </source>
</evidence>
<dbReference type="InterPro" id="IPR027417">
    <property type="entry name" value="P-loop_NTPase"/>
</dbReference>
<keyword evidence="14" id="KW-1185">Reference proteome</keyword>
<evidence type="ECO:0000256" key="3">
    <source>
        <dbReference type="ARBA" id="ARBA00022475"/>
    </source>
</evidence>
<dbReference type="GO" id="GO:0016887">
    <property type="term" value="F:ATP hydrolysis activity"/>
    <property type="evidence" value="ECO:0007669"/>
    <property type="project" value="InterPro"/>
</dbReference>
<evidence type="ECO:0000313" key="14">
    <source>
        <dbReference type="Proteomes" id="UP000682111"/>
    </source>
</evidence>
<dbReference type="InterPro" id="IPR017871">
    <property type="entry name" value="ABC_transporter-like_CS"/>
</dbReference>
<sequence>MANKEVTNDEKMPPQGKKEKPMGASGARPTNIKKAMKQLIGYCRKYLAIILLALILGMTGAIFNIVGPDFLSQMTDLIGEGLMAEMDLDAIVHLAVILAILYGLGFLFNYVQGFIMATVTQRVTKRLRADISTKINRLPLKYFDKTSYGDILSRVTNDIDLIAQTMNQSLGMLVTSVTMFLGSLVMMIYTNWIMALSAVLSTIVGFGFMSLIISKSQRHFIQQQKELGKLNGHIEETYAGHDVVKVYNGEKEAKKIFHDINTRLYDSAWKSQFMSGLMMPLMMFIGNFGYVVVCIVGALLVHNGTISFGVIVAFMIYIRLFTQPLSQLAQVATSLQSTAAASERVFEFLREEELADESDKKEKLKTAKGDVEFRNVRFGYSEDKIVINNFTATIKAGQKVAIVGPTGAGKTTLVNLLMRFYEVNDGEILIDGVPVSKLTRDNIHNLFCMVLQDTWLFEGTIRENIKYSKDYVTDEQVEEACKAVGLHHFIQTLPQGYDTVLDDKANLSSGQKQLITIARAMVENAPLLILDEATSSVDTRTEALIQKAMDKLMVGKTSFVIAHRLSTIKNADLIMVMKDGDIIESGNHDELLKKKGFYFELYNSQFEHVS</sequence>
<feature type="domain" description="ABC transmembrane type-1" evidence="12">
    <location>
        <begin position="51"/>
        <end position="337"/>
    </location>
</feature>
<feature type="region of interest" description="Disordered" evidence="9">
    <location>
        <begin position="1"/>
        <end position="28"/>
    </location>
</feature>
<evidence type="ECO:0000256" key="4">
    <source>
        <dbReference type="ARBA" id="ARBA00022692"/>
    </source>
</evidence>
<dbReference type="PROSITE" id="PS50929">
    <property type="entry name" value="ABC_TM1F"/>
    <property type="match status" value="1"/>
</dbReference>
<protein>
    <submittedName>
        <fullName evidence="13">ABC transporter</fullName>
    </submittedName>
</protein>
<dbReference type="FunFam" id="1.20.1560.10:FF:000011">
    <property type="entry name" value="Multidrug ABC transporter ATP-binding protein"/>
    <property type="match status" value="1"/>
</dbReference>
<keyword evidence="2" id="KW-0813">Transport</keyword>
<dbReference type="Proteomes" id="UP000682111">
    <property type="component" value="Unassembled WGS sequence"/>
</dbReference>
<dbReference type="SUPFAM" id="SSF52540">
    <property type="entry name" value="P-loop containing nucleoside triphosphate hydrolases"/>
    <property type="match status" value="1"/>
</dbReference>
<organism evidence="13 14">
    <name type="scientific">Robertmurraya siralis</name>
    <dbReference type="NCBI Taxonomy" id="77777"/>
    <lineage>
        <taxon>Bacteria</taxon>
        <taxon>Bacillati</taxon>
        <taxon>Bacillota</taxon>
        <taxon>Bacilli</taxon>
        <taxon>Bacillales</taxon>
        <taxon>Bacillaceae</taxon>
        <taxon>Robertmurraya</taxon>
    </lineage>
</organism>
<dbReference type="PANTHER" id="PTHR43394">
    <property type="entry name" value="ATP-DEPENDENT PERMEASE MDL1, MITOCHONDRIAL"/>
    <property type="match status" value="1"/>
</dbReference>
<keyword evidence="8 10" id="KW-0472">Membrane</keyword>
<dbReference type="GO" id="GO:0005886">
    <property type="term" value="C:plasma membrane"/>
    <property type="evidence" value="ECO:0007669"/>
    <property type="project" value="UniProtKB-SubCell"/>
</dbReference>
<evidence type="ECO:0000256" key="6">
    <source>
        <dbReference type="ARBA" id="ARBA00022840"/>
    </source>
</evidence>
<dbReference type="SUPFAM" id="SSF90123">
    <property type="entry name" value="ABC transporter transmembrane region"/>
    <property type="match status" value="1"/>
</dbReference>
<dbReference type="InterPro" id="IPR036640">
    <property type="entry name" value="ABC1_TM_sf"/>
</dbReference>
<feature type="compositionally biased region" description="Basic and acidic residues" evidence="9">
    <location>
        <begin position="1"/>
        <end position="21"/>
    </location>
</feature>
<feature type="transmembrane region" description="Helical" evidence="10">
    <location>
        <begin position="306"/>
        <end position="322"/>
    </location>
</feature>
<dbReference type="Pfam" id="PF00664">
    <property type="entry name" value="ABC_membrane"/>
    <property type="match status" value="1"/>
</dbReference>
<gene>
    <name evidence="13" type="ORF">J27TS8_42450</name>
</gene>
<keyword evidence="6" id="KW-0067">ATP-binding</keyword>
<dbReference type="GO" id="GO:0005524">
    <property type="term" value="F:ATP binding"/>
    <property type="evidence" value="ECO:0007669"/>
    <property type="project" value="UniProtKB-KW"/>
</dbReference>
<dbReference type="CDD" id="cd03254">
    <property type="entry name" value="ABCC_Glucan_exporter_like"/>
    <property type="match status" value="1"/>
</dbReference>
<name>A0A920BWA8_9BACI</name>
<evidence type="ECO:0000256" key="1">
    <source>
        <dbReference type="ARBA" id="ARBA00004651"/>
    </source>
</evidence>
<feature type="transmembrane region" description="Helical" evidence="10">
    <location>
        <begin position="90"/>
        <end position="111"/>
    </location>
</feature>
<dbReference type="PROSITE" id="PS50893">
    <property type="entry name" value="ABC_TRANSPORTER_2"/>
    <property type="match status" value="1"/>
</dbReference>
<keyword evidence="4 10" id="KW-0812">Transmembrane</keyword>
<evidence type="ECO:0000256" key="9">
    <source>
        <dbReference type="SAM" id="MobiDB-lite"/>
    </source>
</evidence>
<dbReference type="PROSITE" id="PS00211">
    <property type="entry name" value="ABC_TRANSPORTER_1"/>
    <property type="match status" value="1"/>
</dbReference>
<evidence type="ECO:0000313" key="13">
    <source>
        <dbReference type="EMBL" id="GIN64252.1"/>
    </source>
</evidence>
<dbReference type="FunFam" id="3.40.50.300:FF:000287">
    <property type="entry name" value="Multidrug ABC transporter ATP-binding protein"/>
    <property type="match status" value="1"/>
</dbReference>
<dbReference type="Gene3D" id="1.20.1560.10">
    <property type="entry name" value="ABC transporter type 1, transmembrane domain"/>
    <property type="match status" value="1"/>
</dbReference>
<comment type="subcellular location">
    <subcellularLocation>
        <location evidence="1">Cell membrane</location>
        <topology evidence="1">Multi-pass membrane protein</topology>
    </subcellularLocation>
</comment>
<reference evidence="13" key="1">
    <citation type="submission" date="2021-03" db="EMBL/GenBank/DDBJ databases">
        <title>Antimicrobial resistance genes in bacteria isolated from Japanese honey, and their potential for conferring macrolide and lincosamide resistance in the American foulbrood pathogen Paenibacillus larvae.</title>
        <authorList>
            <person name="Okamoto M."/>
            <person name="Kumagai M."/>
            <person name="Kanamori H."/>
            <person name="Takamatsu D."/>
        </authorList>
    </citation>
    <scope>NUCLEOTIDE SEQUENCE</scope>
    <source>
        <strain evidence="13">J27TS8</strain>
    </source>
</reference>
<dbReference type="InterPro" id="IPR039421">
    <property type="entry name" value="Type_1_exporter"/>
</dbReference>
<evidence type="ECO:0000256" key="2">
    <source>
        <dbReference type="ARBA" id="ARBA00022448"/>
    </source>
</evidence>
<comment type="caution">
    <text evidence="13">The sequence shown here is derived from an EMBL/GenBank/DDBJ whole genome shotgun (WGS) entry which is preliminary data.</text>
</comment>
<accession>A0A920BWA8</accession>
<dbReference type="CDD" id="cd18547">
    <property type="entry name" value="ABC_6TM_Tm288_like"/>
    <property type="match status" value="1"/>
</dbReference>
<dbReference type="SMART" id="SM00382">
    <property type="entry name" value="AAA"/>
    <property type="match status" value="1"/>
</dbReference>
<keyword evidence="3" id="KW-1003">Cell membrane</keyword>
<feature type="transmembrane region" description="Helical" evidence="10">
    <location>
        <begin position="46"/>
        <end position="66"/>
    </location>
</feature>
<proteinExistence type="predicted"/>
<dbReference type="Pfam" id="PF00005">
    <property type="entry name" value="ABC_tran"/>
    <property type="match status" value="1"/>
</dbReference>
<dbReference type="InterPro" id="IPR011527">
    <property type="entry name" value="ABC1_TM_dom"/>
</dbReference>
<evidence type="ECO:0000259" key="11">
    <source>
        <dbReference type="PROSITE" id="PS50893"/>
    </source>
</evidence>
<feature type="domain" description="ABC transporter" evidence="11">
    <location>
        <begin position="371"/>
        <end position="604"/>
    </location>
</feature>
<dbReference type="PANTHER" id="PTHR43394:SF1">
    <property type="entry name" value="ATP-BINDING CASSETTE SUB-FAMILY B MEMBER 10, MITOCHONDRIAL"/>
    <property type="match status" value="1"/>
</dbReference>
<evidence type="ECO:0000256" key="8">
    <source>
        <dbReference type="ARBA" id="ARBA00023136"/>
    </source>
</evidence>
<dbReference type="InterPro" id="IPR003593">
    <property type="entry name" value="AAA+_ATPase"/>
</dbReference>